<evidence type="ECO:0000313" key="2">
    <source>
        <dbReference type="Proteomes" id="UP000001940"/>
    </source>
</evidence>
<dbReference type="GO" id="GO:0016301">
    <property type="term" value="F:kinase activity"/>
    <property type="evidence" value="ECO:0007669"/>
    <property type="project" value="UniProtKB-KW"/>
</dbReference>
<protein>
    <submittedName>
        <fullName evidence="1">Protein kinase domain-containing protein</fullName>
    </submittedName>
</protein>
<keyword evidence="1" id="KW-0808">Transferase</keyword>
<accession>E9P8A4</accession>
<gene>
    <name evidence="1" type="ORF">CELE_W04G5.16</name>
    <name evidence="1 3" type="ORF">W04G5.16</name>
</gene>
<dbReference type="PaxDb" id="6239-W04G5.16"/>
<dbReference type="EMBL" id="BX284601">
    <property type="protein sequence ID" value="CBZ41173.1"/>
    <property type="molecule type" value="Genomic_DNA"/>
</dbReference>
<dbReference type="RefSeq" id="NP_001251696.1">
    <property type="nucleotide sequence ID" value="NM_001264767.1"/>
</dbReference>
<evidence type="ECO:0000313" key="1">
    <source>
        <dbReference type="EMBL" id="CBZ41173.1"/>
    </source>
</evidence>
<keyword evidence="2" id="KW-1185">Reference proteome</keyword>
<dbReference type="Bgee" id="WBGene00206393">
    <property type="expression patterns" value="Expressed in pharyngeal muscle cell (C elegans) and 1 other cell type or tissue"/>
</dbReference>
<dbReference type="GeneID" id="13182227"/>
<organism evidence="1 2">
    <name type="scientific">Caenorhabditis elegans</name>
    <dbReference type="NCBI Taxonomy" id="6239"/>
    <lineage>
        <taxon>Eukaryota</taxon>
        <taxon>Metazoa</taxon>
        <taxon>Ecdysozoa</taxon>
        <taxon>Nematoda</taxon>
        <taxon>Chromadorea</taxon>
        <taxon>Rhabditida</taxon>
        <taxon>Rhabditina</taxon>
        <taxon>Rhabditomorpha</taxon>
        <taxon>Rhabditoidea</taxon>
        <taxon>Rhabditidae</taxon>
        <taxon>Peloderinae</taxon>
        <taxon>Caenorhabditis</taxon>
    </lineage>
</organism>
<evidence type="ECO:0000313" key="3">
    <source>
        <dbReference type="WormBase" id="W04G5.16"/>
    </source>
</evidence>
<dbReference type="CTD" id="13182227"/>
<dbReference type="WormBase" id="W04G5.16">
    <property type="protein sequence ID" value="CE45807"/>
    <property type="gene ID" value="WBGene00206393"/>
</dbReference>
<reference evidence="1 2" key="1">
    <citation type="journal article" date="1998" name="Science">
        <title>Genome sequence of the nematode C. elegans: a platform for investigating biology.</title>
        <authorList>
            <consortium name="The C. elegans sequencing consortium"/>
            <person name="Sulson J.E."/>
            <person name="Waterston R."/>
        </authorList>
    </citation>
    <scope>NUCLEOTIDE SEQUENCE [LARGE SCALE GENOMIC DNA]</scope>
    <source>
        <strain evidence="1 2">Bristol N2</strain>
    </source>
</reference>
<proteinExistence type="predicted"/>
<sequence>MQFLRQLFRNKRSQLSDKLKNTNFQMSGSDLTILENGIFTGTGNFGAVFQMVMLNK</sequence>
<keyword evidence="1" id="KW-0418">Kinase</keyword>
<dbReference type="Proteomes" id="UP000001940">
    <property type="component" value="Chromosome I"/>
</dbReference>
<dbReference type="AlphaFoldDB" id="E9P8A4"/>
<dbReference type="InParanoid" id="E9P8A4"/>
<dbReference type="HOGENOM" id="CLU_3016175_0_0_1"/>
<name>E9P8A4_CAEEL</name>
<dbReference type="KEGG" id="cel:CELE_W04G5.16"/>
<dbReference type="AGR" id="WB:WBGene00206393"/>